<comment type="caution">
    <text evidence="1">The sequence shown here is derived from an EMBL/GenBank/DDBJ whole genome shotgun (WGS) entry which is preliminary data.</text>
</comment>
<dbReference type="OrthoDB" id="72580at2"/>
<dbReference type="AlphaFoldDB" id="A0A2I9DV98"/>
<proteinExistence type="predicted"/>
<dbReference type="Proteomes" id="UP000236569">
    <property type="component" value="Unassembled WGS sequence"/>
</dbReference>
<organism evidence="1 2">
    <name type="scientific">Deinococcus aerius</name>
    <dbReference type="NCBI Taxonomy" id="200253"/>
    <lineage>
        <taxon>Bacteria</taxon>
        <taxon>Thermotogati</taxon>
        <taxon>Deinococcota</taxon>
        <taxon>Deinococci</taxon>
        <taxon>Deinococcales</taxon>
        <taxon>Deinococcaceae</taxon>
        <taxon>Deinococcus</taxon>
    </lineage>
</organism>
<protein>
    <submittedName>
        <fullName evidence="1">Uncharacterized protein</fullName>
    </submittedName>
</protein>
<sequence length="119" mass="13833">MEPAQVNHLTARRRRLWPTPDFGAFFMFFGISGTDWNREERLQQRFEREYYRQLVSLRLSGNVRPGRYFLRGLPTEAGRRGWTVSADGRATTTLSDEGLGELRAWMARGERGVLLDPLE</sequence>
<keyword evidence="2" id="KW-1185">Reference proteome</keyword>
<evidence type="ECO:0000313" key="2">
    <source>
        <dbReference type="Proteomes" id="UP000236569"/>
    </source>
</evidence>
<dbReference type="RefSeq" id="WP_103127891.1">
    <property type="nucleotide sequence ID" value="NZ_BFAG01000001.1"/>
</dbReference>
<evidence type="ECO:0000313" key="1">
    <source>
        <dbReference type="EMBL" id="GBF04355.1"/>
    </source>
</evidence>
<dbReference type="EMBL" id="BFAG01000001">
    <property type="protein sequence ID" value="GBF04355.1"/>
    <property type="molecule type" value="Genomic_DNA"/>
</dbReference>
<reference evidence="2" key="1">
    <citation type="submission" date="2018-01" db="EMBL/GenBank/DDBJ databases">
        <title>Draft Genome Sequence of the Radioresistant Bacterium Deinococcus aerius TR0125, Isolated from the Higher Atmosphere above Japan.</title>
        <authorList>
            <person name="Satoh K."/>
            <person name="Arai H."/>
            <person name="Sanzen T."/>
            <person name="Kawaguchi Y."/>
            <person name="Hayashi H."/>
            <person name="Yokobori S."/>
            <person name="Yamagishi A."/>
            <person name="Oono Y."/>
            <person name="Narumi I."/>
        </authorList>
    </citation>
    <scope>NUCLEOTIDE SEQUENCE [LARGE SCALE GENOMIC DNA]</scope>
    <source>
        <strain evidence="2">TR0125</strain>
    </source>
</reference>
<accession>A0A2I9DV98</accession>
<gene>
    <name evidence="1" type="ORF">DAERI_010527</name>
</gene>
<name>A0A2I9DV98_9DEIO</name>